<reference evidence="1 2" key="1">
    <citation type="submission" date="2022-10" db="EMBL/GenBank/DDBJ databases">
        <title>Luteolibacter arcticus strain CCTCC AB 2014275, whole genome shotgun sequencing project.</title>
        <authorList>
            <person name="Zhao G."/>
            <person name="Shen L."/>
        </authorList>
    </citation>
    <scope>NUCLEOTIDE SEQUENCE [LARGE SCALE GENOMIC DNA]</scope>
    <source>
        <strain evidence="1 2">CCTCC AB 2014275</strain>
    </source>
</reference>
<accession>A0ABT3GDL9</accession>
<dbReference type="EMBL" id="JAPDDT010000001">
    <property type="protein sequence ID" value="MCW1921722.1"/>
    <property type="molecule type" value="Genomic_DNA"/>
</dbReference>
<proteinExistence type="predicted"/>
<evidence type="ECO:0000313" key="1">
    <source>
        <dbReference type="EMBL" id="MCW1921722.1"/>
    </source>
</evidence>
<dbReference type="RefSeq" id="WP_264485831.1">
    <property type="nucleotide sequence ID" value="NZ_JAPDDT010000001.1"/>
</dbReference>
<comment type="caution">
    <text evidence="1">The sequence shown here is derived from an EMBL/GenBank/DDBJ whole genome shotgun (WGS) entry which is preliminary data.</text>
</comment>
<dbReference type="Proteomes" id="UP001320876">
    <property type="component" value="Unassembled WGS sequence"/>
</dbReference>
<keyword evidence="2" id="KW-1185">Reference proteome</keyword>
<evidence type="ECO:0008006" key="3">
    <source>
        <dbReference type="Google" id="ProtNLM"/>
    </source>
</evidence>
<protein>
    <recommendedName>
        <fullName evidence="3">ATPase</fullName>
    </recommendedName>
</protein>
<gene>
    <name evidence="1" type="ORF">OKA05_04105</name>
</gene>
<sequence>MPTEAGGDVFEIRLDSFEKRQNEKFAALRDEIDAEKARRVEETHRLAGQIQAAARSRADSGLEAQLELEQRFTRWLDQWNQGFRQYLHQREEHLIAELRGELDKTREWVNSKVETSDRGRSDQAHLQESFLQLANAARAIAEAAALQAGQPEGGER</sequence>
<name>A0ABT3GDL9_9BACT</name>
<evidence type="ECO:0000313" key="2">
    <source>
        <dbReference type="Proteomes" id="UP001320876"/>
    </source>
</evidence>
<organism evidence="1 2">
    <name type="scientific">Luteolibacter arcticus</name>
    <dbReference type="NCBI Taxonomy" id="1581411"/>
    <lineage>
        <taxon>Bacteria</taxon>
        <taxon>Pseudomonadati</taxon>
        <taxon>Verrucomicrobiota</taxon>
        <taxon>Verrucomicrobiia</taxon>
        <taxon>Verrucomicrobiales</taxon>
        <taxon>Verrucomicrobiaceae</taxon>
        <taxon>Luteolibacter</taxon>
    </lineage>
</organism>